<sequence>MKLFLFLLSYWEFYVFEIPYMMAAVWIYRTLSRKQYRNVWTQLVTGALFWIVFFLGFIAVAFGAEILIMLRHAENI</sequence>
<evidence type="ECO:0000256" key="1">
    <source>
        <dbReference type="SAM" id="Phobius"/>
    </source>
</evidence>
<comment type="caution">
    <text evidence="2">The sequence shown here is derived from an EMBL/GenBank/DDBJ whole genome shotgun (WGS) entry which is preliminary data.</text>
</comment>
<evidence type="ECO:0008006" key="4">
    <source>
        <dbReference type="Google" id="ProtNLM"/>
    </source>
</evidence>
<dbReference type="Proteomes" id="UP001501469">
    <property type="component" value="Unassembled WGS sequence"/>
</dbReference>
<keyword evidence="3" id="KW-1185">Reference proteome</keyword>
<reference evidence="3" key="1">
    <citation type="journal article" date="2019" name="Int. J. Syst. Evol. Microbiol.">
        <title>The Global Catalogue of Microorganisms (GCM) 10K type strain sequencing project: providing services to taxonomists for standard genome sequencing and annotation.</title>
        <authorList>
            <consortium name="The Broad Institute Genomics Platform"/>
            <consortium name="The Broad Institute Genome Sequencing Center for Infectious Disease"/>
            <person name="Wu L."/>
            <person name="Ma J."/>
        </authorList>
    </citation>
    <scope>NUCLEOTIDE SEQUENCE [LARGE SCALE GENOMIC DNA]</scope>
    <source>
        <strain evidence="3">JCM 17225</strain>
    </source>
</reference>
<keyword evidence="1" id="KW-0472">Membrane</keyword>
<evidence type="ECO:0000313" key="3">
    <source>
        <dbReference type="Proteomes" id="UP001501469"/>
    </source>
</evidence>
<dbReference type="EMBL" id="BAABDK010000001">
    <property type="protein sequence ID" value="GAA4021186.1"/>
    <property type="molecule type" value="Genomic_DNA"/>
</dbReference>
<name>A0ABP7T5T9_9BACT</name>
<accession>A0ABP7T5T9</accession>
<proteinExistence type="predicted"/>
<keyword evidence="1" id="KW-1133">Transmembrane helix</keyword>
<protein>
    <recommendedName>
        <fullName evidence="4">Cardiolipin synthase N-terminal domain-containing protein</fullName>
    </recommendedName>
</protein>
<dbReference type="RefSeq" id="WP_345049049.1">
    <property type="nucleotide sequence ID" value="NZ_BAABDK010000001.1"/>
</dbReference>
<gene>
    <name evidence="2" type="ORF">GCM10022409_00990</name>
</gene>
<keyword evidence="1" id="KW-0812">Transmembrane</keyword>
<organism evidence="2 3">
    <name type="scientific">Hymenobacter glaciei</name>
    <dbReference type="NCBI Taxonomy" id="877209"/>
    <lineage>
        <taxon>Bacteria</taxon>
        <taxon>Pseudomonadati</taxon>
        <taxon>Bacteroidota</taxon>
        <taxon>Cytophagia</taxon>
        <taxon>Cytophagales</taxon>
        <taxon>Hymenobacteraceae</taxon>
        <taxon>Hymenobacter</taxon>
    </lineage>
</organism>
<evidence type="ECO:0000313" key="2">
    <source>
        <dbReference type="EMBL" id="GAA4021186.1"/>
    </source>
</evidence>
<feature type="transmembrane region" description="Helical" evidence="1">
    <location>
        <begin position="48"/>
        <end position="70"/>
    </location>
</feature>
<feature type="transmembrane region" description="Helical" evidence="1">
    <location>
        <begin position="7"/>
        <end position="28"/>
    </location>
</feature>